<evidence type="ECO:0000256" key="2">
    <source>
        <dbReference type="ARBA" id="ARBA00022598"/>
    </source>
</evidence>
<feature type="domain" description="AMP-dependent synthetase/ligase" evidence="3">
    <location>
        <begin position="34"/>
        <end position="401"/>
    </location>
</feature>
<dbReference type="CDD" id="cd05920">
    <property type="entry name" value="23DHB-AMP_lg"/>
    <property type="match status" value="1"/>
</dbReference>
<dbReference type="PANTHER" id="PTHR43767">
    <property type="entry name" value="LONG-CHAIN-FATTY-ACID--COA LIGASE"/>
    <property type="match status" value="1"/>
</dbReference>
<gene>
    <name evidence="5" type="ORF">KCG35_08605</name>
</gene>
<dbReference type="PANTHER" id="PTHR43767:SF1">
    <property type="entry name" value="NONRIBOSOMAL PEPTIDE SYNTHASE PES1 (EUROFUNG)-RELATED"/>
    <property type="match status" value="1"/>
</dbReference>
<keyword evidence="2" id="KW-0436">Ligase</keyword>
<dbReference type="Proteomes" id="UP000690515">
    <property type="component" value="Unassembled WGS sequence"/>
</dbReference>
<dbReference type="Pfam" id="PF00501">
    <property type="entry name" value="AMP-binding"/>
    <property type="match status" value="1"/>
</dbReference>
<evidence type="ECO:0000313" key="5">
    <source>
        <dbReference type="EMBL" id="MBU2711118.1"/>
    </source>
</evidence>
<dbReference type="Gene3D" id="2.30.38.10">
    <property type="entry name" value="Luciferase, Domain 3"/>
    <property type="match status" value="1"/>
</dbReference>
<dbReference type="Gene3D" id="3.30.300.30">
    <property type="match status" value="1"/>
</dbReference>
<dbReference type="PROSITE" id="PS00455">
    <property type="entry name" value="AMP_BINDING"/>
    <property type="match status" value="1"/>
</dbReference>
<evidence type="ECO:0000259" key="4">
    <source>
        <dbReference type="Pfam" id="PF13193"/>
    </source>
</evidence>
<dbReference type="InterPro" id="IPR025110">
    <property type="entry name" value="AMP-bd_C"/>
</dbReference>
<dbReference type="InterPro" id="IPR045851">
    <property type="entry name" value="AMP-bd_C_sf"/>
</dbReference>
<evidence type="ECO:0000259" key="3">
    <source>
        <dbReference type="Pfam" id="PF00501"/>
    </source>
</evidence>
<reference evidence="5 6" key="1">
    <citation type="submission" date="2021-04" db="EMBL/GenBank/DDBJ databases">
        <authorList>
            <person name="Pira H."/>
            <person name="Risdian C."/>
            <person name="Wink J."/>
        </authorList>
    </citation>
    <scope>NUCLEOTIDE SEQUENCE [LARGE SCALE GENOMIC DNA]</scope>
    <source>
        <strain evidence="5 6">WH53</strain>
    </source>
</reference>
<dbReference type="Pfam" id="PF13193">
    <property type="entry name" value="AMP-binding_C"/>
    <property type="match status" value="1"/>
</dbReference>
<name>A0ABS5ZB61_9GAMM</name>
<dbReference type="InterPro" id="IPR020845">
    <property type="entry name" value="AMP-binding_CS"/>
</dbReference>
<comment type="pathway">
    <text evidence="1">Siderophore biosynthesis.</text>
</comment>
<evidence type="ECO:0000256" key="1">
    <source>
        <dbReference type="ARBA" id="ARBA00004924"/>
    </source>
</evidence>
<organism evidence="5 6">
    <name type="scientific">Zooshikella harenae</name>
    <dbReference type="NCBI Taxonomy" id="2827238"/>
    <lineage>
        <taxon>Bacteria</taxon>
        <taxon>Pseudomonadati</taxon>
        <taxon>Pseudomonadota</taxon>
        <taxon>Gammaproteobacteria</taxon>
        <taxon>Oceanospirillales</taxon>
        <taxon>Zooshikellaceae</taxon>
        <taxon>Zooshikella</taxon>
    </lineage>
</organism>
<evidence type="ECO:0000313" key="6">
    <source>
        <dbReference type="Proteomes" id="UP000690515"/>
    </source>
</evidence>
<dbReference type="EMBL" id="JAGSOY010000015">
    <property type="protein sequence ID" value="MBU2711118.1"/>
    <property type="molecule type" value="Genomic_DNA"/>
</dbReference>
<sequence>MDRRLKVVPDWSPEVADHYRQAGYWQGITFGQLLRERAQHQGNQLAVIDVNHRWTYQQLDQLADQLTAGLIELGIEAGDRVVVQLPNQAEFFVICFALFRLGAWPIMALPGHRQAEISYFCEFSQAKAYFIADKGVGFDYRALARKVMAKTTTVNHVIVVGEAEEFLSFNDLLNTGNVAAVHSLPEPDPSSPALLQLSGGTTGAPKLIPRTHDDYIYSLKASVDVCRLTSRSKYLCVLPVAHNFPLSSPGTLGTLYAGGTVILAVDTQPDHCWRWIAQEQVTMTALVPPLVNVWLHARQQLSWDISCLEVLQVGGARLSPEVAKQIQPVLGCKLQQVFGMAEGLVNYTRLDDSDEVIIHTQGKPMSLADEIRIVDDNDEVLPTGTVGHLQTRGPYTIQGYFKAPEHNQKAFTNDGYYRTGDRVRLTEQGYLVVEGRAKDQINRGGEKVAAEEIENYLITHPSVQDAALVAVADDVLGEASCAFIVALEATDDHQSIAPPKKIELKRFLLAQGVANYKIPDRFVFIKQFPKTPVGKVNKKQLRALVENETTPV</sequence>
<feature type="domain" description="AMP-binding enzyme C-terminal" evidence="4">
    <location>
        <begin position="452"/>
        <end position="535"/>
    </location>
</feature>
<keyword evidence="5" id="KW-0548">Nucleotidyltransferase</keyword>
<accession>A0ABS5ZB61</accession>
<dbReference type="EC" id="2.7.7.58" evidence="5"/>
<dbReference type="InterPro" id="IPR011963">
    <property type="entry name" value="DHB_AMP_lig"/>
</dbReference>
<keyword evidence="5" id="KW-0808">Transferase</keyword>
<protein>
    <submittedName>
        <fullName evidence="5">(2,3-dihydroxybenzoyl)adenylate synthase</fullName>
        <ecNumber evidence="5">2.7.7.58</ecNumber>
    </submittedName>
</protein>
<dbReference type="SUPFAM" id="SSF56801">
    <property type="entry name" value="Acetyl-CoA synthetase-like"/>
    <property type="match status" value="1"/>
</dbReference>
<dbReference type="InterPro" id="IPR050237">
    <property type="entry name" value="ATP-dep_AMP-bd_enzyme"/>
</dbReference>
<dbReference type="NCBIfam" id="TIGR02275">
    <property type="entry name" value="DHB_AMP_lig"/>
    <property type="match status" value="1"/>
</dbReference>
<dbReference type="Gene3D" id="3.40.50.980">
    <property type="match status" value="2"/>
</dbReference>
<comment type="caution">
    <text evidence="5">The sequence shown here is derived from an EMBL/GenBank/DDBJ whole genome shotgun (WGS) entry which is preliminary data.</text>
</comment>
<keyword evidence="6" id="KW-1185">Reference proteome</keyword>
<dbReference type="GO" id="GO:0016779">
    <property type="term" value="F:nucleotidyltransferase activity"/>
    <property type="evidence" value="ECO:0007669"/>
    <property type="project" value="UniProtKB-KW"/>
</dbReference>
<proteinExistence type="predicted"/>
<dbReference type="InterPro" id="IPR000873">
    <property type="entry name" value="AMP-dep_synth/lig_dom"/>
</dbReference>